<accession>A0ACC3YNN9</accession>
<dbReference type="Proteomes" id="UP000805649">
    <property type="component" value="Unassembled WGS sequence"/>
</dbReference>
<name>A0ACC3YNN9_COLTU</name>
<keyword evidence="2" id="KW-1185">Reference proteome</keyword>
<organism evidence="1 2">
    <name type="scientific">Colletotrichum truncatum</name>
    <name type="common">Anthracnose fungus</name>
    <name type="synonym">Colletotrichum capsici</name>
    <dbReference type="NCBI Taxonomy" id="5467"/>
    <lineage>
        <taxon>Eukaryota</taxon>
        <taxon>Fungi</taxon>
        <taxon>Dikarya</taxon>
        <taxon>Ascomycota</taxon>
        <taxon>Pezizomycotina</taxon>
        <taxon>Sordariomycetes</taxon>
        <taxon>Hypocreomycetidae</taxon>
        <taxon>Glomerellales</taxon>
        <taxon>Glomerellaceae</taxon>
        <taxon>Colletotrichum</taxon>
        <taxon>Colletotrichum truncatum species complex</taxon>
    </lineage>
</organism>
<sequence length="219" mass="23887">MAWGFAIYYYSPFTAVLYSNMTPAPDGHWPIKMSCQFSTPPDVVSDWVSSMSPHTESPRCFAIPSEAKQATCDRSMTGIAMSGLAKTPLPALSEGDTYRSRTHNTNTNQHCQSSTGACPIVRVAFYNKKYQPRCLARTARAEMKHDVSSYNFNGCAASTEDEMTEWEDSVEASEPLVNHLQFGRRVDLDGTAAGRSLITVMLEQSGLCTDGTNAAACAA</sequence>
<gene>
    <name evidence="1" type="ORF">CTRU02_212486</name>
</gene>
<dbReference type="EMBL" id="VUJX02000008">
    <property type="protein sequence ID" value="KAL0933523.1"/>
    <property type="molecule type" value="Genomic_DNA"/>
</dbReference>
<evidence type="ECO:0000313" key="2">
    <source>
        <dbReference type="Proteomes" id="UP000805649"/>
    </source>
</evidence>
<reference evidence="1 2" key="1">
    <citation type="journal article" date="2020" name="Phytopathology">
        <title>Genome Sequence Resources of Colletotrichum truncatum, C. plurivorum, C. musicola, and C. sojae: Four Species Pathogenic to Soybean (Glycine max).</title>
        <authorList>
            <person name="Rogerio F."/>
            <person name="Boufleur T.R."/>
            <person name="Ciampi-Guillardi M."/>
            <person name="Sukno S.A."/>
            <person name="Thon M.R."/>
            <person name="Massola Junior N.S."/>
            <person name="Baroncelli R."/>
        </authorList>
    </citation>
    <scope>NUCLEOTIDE SEQUENCE [LARGE SCALE GENOMIC DNA]</scope>
    <source>
        <strain evidence="1 2">CMES1059</strain>
    </source>
</reference>
<evidence type="ECO:0000313" key="1">
    <source>
        <dbReference type="EMBL" id="KAL0933523.1"/>
    </source>
</evidence>
<proteinExistence type="predicted"/>
<comment type="caution">
    <text evidence="1">The sequence shown here is derived from an EMBL/GenBank/DDBJ whole genome shotgun (WGS) entry which is preliminary data.</text>
</comment>
<protein>
    <submittedName>
        <fullName evidence="1">Uncharacterized protein</fullName>
    </submittedName>
</protein>